<evidence type="ECO:0000313" key="1">
    <source>
        <dbReference type="EMBL" id="GIZ04820.1"/>
    </source>
</evidence>
<dbReference type="Proteomes" id="UP001054945">
    <property type="component" value="Unassembled WGS sequence"/>
</dbReference>
<sequence>MIHPIPIFHPILVGFRKGPPSYRNSSPTIGITGFCYIEKNHSQKCQVKTVTLTSKGTLLHKEMAATSSSSGNGGFGRESRVVLSSVGSLKNSNKEEVFLLEEFRGLFECVQIP</sequence>
<organism evidence="1 2">
    <name type="scientific">Caerostris extrusa</name>
    <name type="common">Bark spider</name>
    <name type="synonym">Caerostris bankana</name>
    <dbReference type="NCBI Taxonomy" id="172846"/>
    <lineage>
        <taxon>Eukaryota</taxon>
        <taxon>Metazoa</taxon>
        <taxon>Ecdysozoa</taxon>
        <taxon>Arthropoda</taxon>
        <taxon>Chelicerata</taxon>
        <taxon>Arachnida</taxon>
        <taxon>Araneae</taxon>
        <taxon>Araneomorphae</taxon>
        <taxon>Entelegynae</taxon>
        <taxon>Araneoidea</taxon>
        <taxon>Araneidae</taxon>
        <taxon>Caerostris</taxon>
    </lineage>
</organism>
<evidence type="ECO:0000313" key="2">
    <source>
        <dbReference type="Proteomes" id="UP001054945"/>
    </source>
</evidence>
<dbReference type="AlphaFoldDB" id="A0AAV4YEM4"/>
<gene>
    <name evidence="1" type="ORF">CEXT_291801</name>
</gene>
<proteinExistence type="predicted"/>
<keyword evidence="2" id="KW-1185">Reference proteome</keyword>
<protein>
    <submittedName>
        <fullName evidence="1">Uncharacterized protein</fullName>
    </submittedName>
</protein>
<name>A0AAV4YEM4_CAEEX</name>
<comment type="caution">
    <text evidence="1">The sequence shown here is derived from an EMBL/GenBank/DDBJ whole genome shotgun (WGS) entry which is preliminary data.</text>
</comment>
<accession>A0AAV4YEM4</accession>
<reference evidence="1 2" key="1">
    <citation type="submission" date="2021-06" db="EMBL/GenBank/DDBJ databases">
        <title>Caerostris extrusa draft genome.</title>
        <authorList>
            <person name="Kono N."/>
            <person name="Arakawa K."/>
        </authorList>
    </citation>
    <scope>NUCLEOTIDE SEQUENCE [LARGE SCALE GENOMIC DNA]</scope>
</reference>
<dbReference type="EMBL" id="BPLR01019148">
    <property type="protein sequence ID" value="GIZ04820.1"/>
    <property type="molecule type" value="Genomic_DNA"/>
</dbReference>